<comment type="caution">
    <text evidence="1">The sequence shown here is derived from an EMBL/GenBank/DDBJ whole genome shotgun (WGS) entry which is preliminary data.</text>
</comment>
<protein>
    <submittedName>
        <fullName evidence="1">Uncharacterized protein</fullName>
    </submittedName>
</protein>
<keyword evidence="2" id="KW-1185">Reference proteome</keyword>
<proteinExistence type="predicted"/>
<accession>A0ACB8RA46</accession>
<evidence type="ECO:0000313" key="1">
    <source>
        <dbReference type="EMBL" id="KAI0040476.1"/>
    </source>
</evidence>
<reference evidence="1" key="2">
    <citation type="journal article" date="2022" name="New Phytol.">
        <title>Evolutionary transition to the ectomycorrhizal habit in the genomes of a hyperdiverse lineage of mushroom-forming fungi.</title>
        <authorList>
            <person name="Looney B."/>
            <person name="Miyauchi S."/>
            <person name="Morin E."/>
            <person name="Drula E."/>
            <person name="Courty P.E."/>
            <person name="Kohler A."/>
            <person name="Kuo A."/>
            <person name="LaButti K."/>
            <person name="Pangilinan J."/>
            <person name="Lipzen A."/>
            <person name="Riley R."/>
            <person name="Andreopoulos W."/>
            <person name="He G."/>
            <person name="Johnson J."/>
            <person name="Nolan M."/>
            <person name="Tritt A."/>
            <person name="Barry K.W."/>
            <person name="Grigoriev I.V."/>
            <person name="Nagy L.G."/>
            <person name="Hibbett D."/>
            <person name="Henrissat B."/>
            <person name="Matheny P.B."/>
            <person name="Labbe J."/>
            <person name="Martin F.M."/>
        </authorList>
    </citation>
    <scope>NUCLEOTIDE SEQUENCE</scope>
    <source>
        <strain evidence="1">FP105234-sp</strain>
    </source>
</reference>
<reference evidence="1" key="1">
    <citation type="submission" date="2021-02" db="EMBL/GenBank/DDBJ databases">
        <authorList>
            <consortium name="DOE Joint Genome Institute"/>
            <person name="Ahrendt S."/>
            <person name="Looney B.P."/>
            <person name="Miyauchi S."/>
            <person name="Morin E."/>
            <person name="Drula E."/>
            <person name="Courty P.E."/>
            <person name="Chicoki N."/>
            <person name="Fauchery L."/>
            <person name="Kohler A."/>
            <person name="Kuo A."/>
            <person name="Labutti K."/>
            <person name="Pangilinan J."/>
            <person name="Lipzen A."/>
            <person name="Riley R."/>
            <person name="Andreopoulos W."/>
            <person name="He G."/>
            <person name="Johnson J."/>
            <person name="Barry K.W."/>
            <person name="Grigoriev I.V."/>
            <person name="Nagy L."/>
            <person name="Hibbett D."/>
            <person name="Henrissat B."/>
            <person name="Matheny P.B."/>
            <person name="Labbe J."/>
            <person name="Martin F."/>
        </authorList>
    </citation>
    <scope>NUCLEOTIDE SEQUENCE</scope>
    <source>
        <strain evidence="1">FP105234-sp</strain>
    </source>
</reference>
<organism evidence="1 2">
    <name type="scientific">Auriscalpium vulgare</name>
    <dbReference type="NCBI Taxonomy" id="40419"/>
    <lineage>
        <taxon>Eukaryota</taxon>
        <taxon>Fungi</taxon>
        <taxon>Dikarya</taxon>
        <taxon>Basidiomycota</taxon>
        <taxon>Agaricomycotina</taxon>
        <taxon>Agaricomycetes</taxon>
        <taxon>Russulales</taxon>
        <taxon>Auriscalpiaceae</taxon>
        <taxon>Auriscalpium</taxon>
    </lineage>
</organism>
<evidence type="ECO:0000313" key="2">
    <source>
        <dbReference type="Proteomes" id="UP000814033"/>
    </source>
</evidence>
<name>A0ACB8RA46_9AGAM</name>
<dbReference type="EMBL" id="MU276193">
    <property type="protein sequence ID" value="KAI0040476.1"/>
    <property type="molecule type" value="Genomic_DNA"/>
</dbReference>
<gene>
    <name evidence="1" type="ORF">FA95DRAFT_867712</name>
</gene>
<sequence>MLARALPPQALCATLHGCSNTPIETRRHAHQPPSAASGPADNSAPDSTLPLSDSSVEDPWDEEFLELAYPRSPSPEIVLFLQSSAVNMRPPEGMGSEFADLSPSPLSPASPSLSHTQISAHIPTTDFAPATPISPRKRQAPLSPARARVNKSRPHEREELLTKTNSVDSSTTSLIIPDTTSGSTRASASALPVCSDGSDPLSHSPRLPSFVMDHDPASESDSSASSSPLPPIPLVLLPSPRPLTPRTVQLPDFFQSNAACAPPSDQSSSPVASAPHPRASGSSGPQSPPRPTTRIRCIRLILGPPPVSSIPSVLAETSSVPPPSPPPRRHPQSGRKPLLPPGPYMTKKTRGRIVPLAASEAAHSLSARKHVCPVPECSKRFQRLHHLHRHFRSIHTDDKRMLAPLLGLCQR</sequence>
<dbReference type="Proteomes" id="UP000814033">
    <property type="component" value="Unassembled WGS sequence"/>
</dbReference>